<protein>
    <submittedName>
        <fullName evidence="1">Uncharacterized protein</fullName>
    </submittedName>
</protein>
<name>A0ABP7N8K8_9MICO</name>
<proteinExistence type="predicted"/>
<dbReference type="Proteomes" id="UP001501591">
    <property type="component" value="Unassembled WGS sequence"/>
</dbReference>
<sequence>MAADISSKFDTFLGTEAGNAVVPHILPWPSPESEPSIGEPLPLAAACPPILTPRAPWLPPPPMSG</sequence>
<keyword evidence="2" id="KW-1185">Reference proteome</keyword>
<evidence type="ECO:0000313" key="1">
    <source>
        <dbReference type="EMBL" id="GAA3939869.1"/>
    </source>
</evidence>
<evidence type="ECO:0000313" key="2">
    <source>
        <dbReference type="Proteomes" id="UP001501591"/>
    </source>
</evidence>
<dbReference type="EMBL" id="BAABCP010000001">
    <property type="protein sequence ID" value="GAA3939869.1"/>
    <property type="molecule type" value="Genomic_DNA"/>
</dbReference>
<accession>A0ABP7N8K8</accession>
<organism evidence="1 2">
    <name type="scientific">Microbacterium soli</name>
    <dbReference type="NCBI Taxonomy" id="446075"/>
    <lineage>
        <taxon>Bacteria</taxon>
        <taxon>Bacillati</taxon>
        <taxon>Actinomycetota</taxon>
        <taxon>Actinomycetes</taxon>
        <taxon>Micrococcales</taxon>
        <taxon>Microbacteriaceae</taxon>
        <taxon>Microbacterium</taxon>
    </lineage>
</organism>
<reference evidence="2" key="1">
    <citation type="journal article" date="2019" name="Int. J. Syst. Evol. Microbiol.">
        <title>The Global Catalogue of Microorganisms (GCM) 10K type strain sequencing project: providing services to taxonomists for standard genome sequencing and annotation.</title>
        <authorList>
            <consortium name="The Broad Institute Genomics Platform"/>
            <consortium name="The Broad Institute Genome Sequencing Center for Infectious Disease"/>
            <person name="Wu L."/>
            <person name="Ma J."/>
        </authorList>
    </citation>
    <scope>NUCLEOTIDE SEQUENCE [LARGE SCALE GENOMIC DNA]</scope>
    <source>
        <strain evidence="2">JCM 17024</strain>
    </source>
</reference>
<gene>
    <name evidence="1" type="ORF">GCM10022383_17210</name>
</gene>
<comment type="caution">
    <text evidence="1">The sequence shown here is derived from an EMBL/GenBank/DDBJ whole genome shotgun (WGS) entry which is preliminary data.</text>
</comment>